<accession>A0A644YX66</accession>
<evidence type="ECO:0000256" key="1">
    <source>
        <dbReference type="ARBA" id="ARBA00022967"/>
    </source>
</evidence>
<name>A0A644YX66_9ZZZZ</name>
<dbReference type="Pfam" id="PF00702">
    <property type="entry name" value="Hydrolase"/>
    <property type="match status" value="1"/>
</dbReference>
<reference evidence="3" key="1">
    <citation type="submission" date="2019-08" db="EMBL/GenBank/DDBJ databases">
        <authorList>
            <person name="Kucharzyk K."/>
            <person name="Murdoch R.W."/>
            <person name="Higgins S."/>
            <person name="Loffler F."/>
        </authorList>
    </citation>
    <scope>NUCLEOTIDE SEQUENCE</scope>
</reference>
<keyword evidence="1" id="KW-1278">Translocase</keyword>
<dbReference type="InterPro" id="IPR001757">
    <property type="entry name" value="P_typ_ATPase"/>
</dbReference>
<dbReference type="GO" id="GO:0005524">
    <property type="term" value="F:ATP binding"/>
    <property type="evidence" value="ECO:0007669"/>
    <property type="project" value="InterPro"/>
</dbReference>
<dbReference type="InterPro" id="IPR023214">
    <property type="entry name" value="HAD_sf"/>
</dbReference>
<keyword evidence="2" id="KW-1133">Transmembrane helix</keyword>
<dbReference type="PRINTS" id="PR00119">
    <property type="entry name" value="CATATPASE"/>
</dbReference>
<comment type="caution">
    <text evidence="3">The sequence shown here is derived from an EMBL/GenBank/DDBJ whole genome shotgun (WGS) entry which is preliminary data.</text>
</comment>
<evidence type="ECO:0000313" key="3">
    <source>
        <dbReference type="EMBL" id="MPM32608.1"/>
    </source>
</evidence>
<evidence type="ECO:0000256" key="2">
    <source>
        <dbReference type="SAM" id="Phobius"/>
    </source>
</evidence>
<dbReference type="GO" id="GO:0043682">
    <property type="term" value="F:P-type divalent copper transporter activity"/>
    <property type="evidence" value="ECO:0007669"/>
    <property type="project" value="TreeGrafter"/>
</dbReference>
<dbReference type="SUPFAM" id="SSF56784">
    <property type="entry name" value="HAD-like"/>
    <property type="match status" value="1"/>
</dbReference>
<dbReference type="NCBIfam" id="TIGR01494">
    <property type="entry name" value="ATPase_P-type"/>
    <property type="match status" value="1"/>
</dbReference>
<dbReference type="Gene3D" id="3.40.50.1000">
    <property type="entry name" value="HAD superfamily/HAD-like"/>
    <property type="match status" value="1"/>
</dbReference>
<dbReference type="EMBL" id="VSSQ01006410">
    <property type="protein sequence ID" value="MPM32608.1"/>
    <property type="molecule type" value="Genomic_DNA"/>
</dbReference>
<dbReference type="PANTHER" id="PTHR43520">
    <property type="entry name" value="ATP7, ISOFORM B"/>
    <property type="match status" value="1"/>
</dbReference>
<gene>
    <name evidence="3" type="primary">copB_7</name>
    <name evidence="3" type="ORF">SDC9_79172</name>
</gene>
<dbReference type="GO" id="GO:0016020">
    <property type="term" value="C:membrane"/>
    <property type="evidence" value="ECO:0007669"/>
    <property type="project" value="InterPro"/>
</dbReference>
<sequence>MLTGDNEKVAQYVGKAIGISRVIAQVLPQQKADKIDEIKNEGKIVAMTGDGINDAPSLAKADLGIAIGAGTDVAIETADVILVKSNPQDVVNIIKLSKAIYKKMVQNLVWATGYNAVALPLAAGVLYNAGITLNPAMGAVLMSLSTIIVAINARLLKIQ</sequence>
<dbReference type="AlphaFoldDB" id="A0A644YX66"/>
<dbReference type="PANTHER" id="PTHR43520:SF8">
    <property type="entry name" value="P-TYPE CU(+) TRANSPORTER"/>
    <property type="match status" value="1"/>
</dbReference>
<dbReference type="InterPro" id="IPR036412">
    <property type="entry name" value="HAD-like_sf"/>
</dbReference>
<dbReference type="GO" id="GO:0016887">
    <property type="term" value="F:ATP hydrolysis activity"/>
    <property type="evidence" value="ECO:0007669"/>
    <property type="project" value="InterPro"/>
</dbReference>
<keyword evidence="2" id="KW-0472">Membrane</keyword>
<feature type="transmembrane region" description="Helical" evidence="2">
    <location>
        <begin position="108"/>
        <end position="130"/>
    </location>
</feature>
<dbReference type="PRINTS" id="PR00120">
    <property type="entry name" value="HATPASE"/>
</dbReference>
<organism evidence="3">
    <name type="scientific">bioreactor metagenome</name>
    <dbReference type="NCBI Taxonomy" id="1076179"/>
    <lineage>
        <taxon>unclassified sequences</taxon>
        <taxon>metagenomes</taxon>
        <taxon>ecological metagenomes</taxon>
    </lineage>
</organism>
<keyword evidence="2" id="KW-0812">Transmembrane</keyword>
<dbReference type="GO" id="GO:0005507">
    <property type="term" value="F:copper ion binding"/>
    <property type="evidence" value="ECO:0007669"/>
    <property type="project" value="TreeGrafter"/>
</dbReference>
<feature type="transmembrane region" description="Helical" evidence="2">
    <location>
        <begin position="136"/>
        <end position="156"/>
    </location>
</feature>
<dbReference type="GO" id="GO:0055070">
    <property type="term" value="P:copper ion homeostasis"/>
    <property type="evidence" value="ECO:0007669"/>
    <property type="project" value="TreeGrafter"/>
</dbReference>
<proteinExistence type="predicted"/>
<protein>
    <submittedName>
        <fullName evidence="3">Copper-exporting P-type ATPase B</fullName>
    </submittedName>
</protein>